<feature type="region of interest" description="Disordered" evidence="1">
    <location>
        <begin position="40"/>
        <end position="98"/>
    </location>
</feature>
<keyword evidence="4" id="KW-0540">Nuclease</keyword>
<protein>
    <submittedName>
        <fullName evidence="4">Endonuclease/exonuclease/phosphatase family protein</fullName>
    </submittedName>
</protein>
<evidence type="ECO:0000259" key="3">
    <source>
        <dbReference type="Pfam" id="PF03372"/>
    </source>
</evidence>
<feature type="chain" id="PRO_5036792357" evidence="2">
    <location>
        <begin position="29"/>
        <end position="360"/>
    </location>
</feature>
<evidence type="ECO:0000256" key="2">
    <source>
        <dbReference type="SAM" id="SignalP"/>
    </source>
</evidence>
<keyword evidence="4" id="KW-0255">Endonuclease</keyword>
<keyword evidence="5" id="KW-1185">Reference proteome</keyword>
<reference evidence="4" key="1">
    <citation type="submission" date="2020-09" db="EMBL/GenBank/DDBJ databases">
        <title>Nocardioides sp. strain MJB4 16S ribosomal RNA gene Genome sequencing and assembly.</title>
        <authorList>
            <person name="Kim I."/>
        </authorList>
    </citation>
    <scope>NUCLEOTIDE SEQUENCE</scope>
    <source>
        <strain evidence="4">MJB4</strain>
    </source>
</reference>
<dbReference type="InterPro" id="IPR036691">
    <property type="entry name" value="Endo/exonu/phosph_ase_sf"/>
</dbReference>
<name>A0A927K8F4_9ACTN</name>
<proteinExistence type="predicted"/>
<comment type="caution">
    <text evidence="4">The sequence shown here is derived from an EMBL/GenBank/DDBJ whole genome shotgun (WGS) entry which is preliminary data.</text>
</comment>
<dbReference type="GO" id="GO:0004519">
    <property type="term" value="F:endonuclease activity"/>
    <property type="evidence" value="ECO:0007669"/>
    <property type="project" value="UniProtKB-KW"/>
</dbReference>
<evidence type="ECO:0000256" key="1">
    <source>
        <dbReference type="SAM" id="MobiDB-lite"/>
    </source>
</evidence>
<dbReference type="RefSeq" id="WP_192144436.1">
    <property type="nucleotide sequence ID" value="NZ_JACYXZ010000005.1"/>
</dbReference>
<evidence type="ECO:0000313" key="4">
    <source>
        <dbReference type="EMBL" id="MBD8871100.1"/>
    </source>
</evidence>
<feature type="domain" description="Endonuclease/exonuclease/phosphatase" evidence="3">
    <location>
        <begin position="146"/>
        <end position="342"/>
    </location>
</feature>
<dbReference type="Proteomes" id="UP000616839">
    <property type="component" value="Unassembled WGS sequence"/>
</dbReference>
<accession>A0A927K8F4</accession>
<gene>
    <name evidence="4" type="ORF">IE331_15850</name>
</gene>
<keyword evidence="4" id="KW-0378">Hydrolase</keyword>
<dbReference type="EMBL" id="JACYXZ010000005">
    <property type="protein sequence ID" value="MBD8871100.1"/>
    <property type="molecule type" value="Genomic_DNA"/>
</dbReference>
<dbReference type="SUPFAM" id="SSF56219">
    <property type="entry name" value="DNase I-like"/>
    <property type="match status" value="1"/>
</dbReference>
<evidence type="ECO:0000313" key="5">
    <source>
        <dbReference type="Proteomes" id="UP000616839"/>
    </source>
</evidence>
<sequence>MRKPPDLLVMLAPAALVTAVVVAVGLQAAPGADDERAANAGIVAPPTPSDSAAAVEATPRAKATPAPTPAARDTRRQLTGPRVVLEPRPEPKKPPPPKFRTVAPASFTVASFNVLGHSHTVKGGNRPGWASSGVRMGWALGSLSGQGVDVVGLQEFQAPQLNNFLGRAGGTWDVWPGMAVGHLGVENSIAWRQGSFGAVEKRTIGIPYFGGRQRQMPYVLLEHYATGQRVWVANFHNPATTKAHGNNVRWRRAATSIQIGLANRLGADGTPVIFTGDFNERAEYFCPLTANTALKAANGGSTGGACAPPPRMLVDWVFGSDKIEFSRYRADLSANVRRATDHPLVVTEATLPGYRERLEP</sequence>
<dbReference type="InterPro" id="IPR005135">
    <property type="entry name" value="Endo/exonuclease/phosphatase"/>
</dbReference>
<feature type="compositionally biased region" description="Low complexity" evidence="1">
    <location>
        <begin position="57"/>
        <end position="71"/>
    </location>
</feature>
<keyword evidence="2" id="KW-0732">Signal</keyword>
<organism evidence="4 5">
    <name type="scientific">Nocardioides donggukensis</name>
    <dbReference type="NCBI Taxonomy" id="2774019"/>
    <lineage>
        <taxon>Bacteria</taxon>
        <taxon>Bacillati</taxon>
        <taxon>Actinomycetota</taxon>
        <taxon>Actinomycetes</taxon>
        <taxon>Propionibacteriales</taxon>
        <taxon>Nocardioidaceae</taxon>
        <taxon>Nocardioides</taxon>
    </lineage>
</organism>
<feature type="signal peptide" evidence="2">
    <location>
        <begin position="1"/>
        <end position="28"/>
    </location>
</feature>
<dbReference type="Pfam" id="PF03372">
    <property type="entry name" value="Exo_endo_phos"/>
    <property type="match status" value="1"/>
</dbReference>
<dbReference type="Gene3D" id="3.60.10.10">
    <property type="entry name" value="Endonuclease/exonuclease/phosphatase"/>
    <property type="match status" value="1"/>
</dbReference>
<dbReference type="AlphaFoldDB" id="A0A927K8F4"/>